<dbReference type="EMBL" id="LXTC01000001">
    <property type="protein sequence ID" value="OBA24234.1"/>
    <property type="molecule type" value="Genomic_DNA"/>
</dbReference>
<dbReference type="Proteomes" id="UP000092555">
    <property type="component" value="Unassembled WGS sequence"/>
</dbReference>
<keyword evidence="4" id="KW-1185">Reference proteome</keyword>
<dbReference type="InterPro" id="IPR010259">
    <property type="entry name" value="S8pro/Inhibitor_I9"/>
</dbReference>
<name>A0A1A0HJA0_9ASCO</name>
<dbReference type="InterPro" id="IPR037045">
    <property type="entry name" value="S8pro/Inhibitor_I9_sf"/>
</dbReference>
<accession>A0A1A0HJA0</accession>
<sequence length="73" mass="8134">MSSKNHIVTLKETASTEDVNSLKLKIAEQGGVILDEFSLIKGFSVKLTQPVADFIKNHHLVNSIEEDKEVKIQ</sequence>
<dbReference type="GO" id="GO:0004866">
    <property type="term" value="F:endopeptidase inhibitor activity"/>
    <property type="evidence" value="ECO:0007669"/>
    <property type="project" value="TreeGrafter"/>
</dbReference>
<proteinExistence type="inferred from homology"/>
<evidence type="ECO:0000313" key="4">
    <source>
        <dbReference type="Proteomes" id="UP000092555"/>
    </source>
</evidence>
<feature type="domain" description="Inhibitor I9" evidence="2">
    <location>
        <begin position="6"/>
        <end position="73"/>
    </location>
</feature>
<evidence type="ECO:0000256" key="1">
    <source>
        <dbReference type="ARBA" id="ARBA00038069"/>
    </source>
</evidence>
<comment type="caution">
    <text evidence="3">The sequence shown here is derived from an EMBL/GenBank/DDBJ whole genome shotgun (WGS) entry which is preliminary data.</text>
</comment>
<dbReference type="PANTHER" id="PTHR28288:SF2">
    <property type="entry name" value="PROTEASE B INHIBITOR 2"/>
    <property type="match status" value="1"/>
</dbReference>
<dbReference type="RefSeq" id="XP_018714715.1">
    <property type="nucleotide sequence ID" value="XM_018856454.1"/>
</dbReference>
<evidence type="ECO:0000259" key="2">
    <source>
        <dbReference type="Pfam" id="PF05922"/>
    </source>
</evidence>
<organism evidence="3 4">
    <name type="scientific">Metschnikowia bicuspidata var. bicuspidata NRRL YB-4993</name>
    <dbReference type="NCBI Taxonomy" id="869754"/>
    <lineage>
        <taxon>Eukaryota</taxon>
        <taxon>Fungi</taxon>
        <taxon>Dikarya</taxon>
        <taxon>Ascomycota</taxon>
        <taxon>Saccharomycotina</taxon>
        <taxon>Pichiomycetes</taxon>
        <taxon>Metschnikowiaceae</taxon>
        <taxon>Metschnikowia</taxon>
    </lineage>
</organism>
<dbReference type="SUPFAM" id="SSF54897">
    <property type="entry name" value="Protease propeptides/inhibitors"/>
    <property type="match status" value="1"/>
</dbReference>
<comment type="similarity">
    <text evidence="1">Belongs to the protease inhibitor I9 family.</text>
</comment>
<dbReference type="AlphaFoldDB" id="A0A1A0HJA0"/>
<dbReference type="Gene3D" id="3.30.70.80">
    <property type="entry name" value="Peptidase S8 propeptide/proteinase inhibitor I9"/>
    <property type="match status" value="1"/>
</dbReference>
<dbReference type="OrthoDB" id="5518345at2759"/>
<dbReference type="GO" id="GO:0042144">
    <property type="term" value="P:vacuole fusion, non-autophagic"/>
    <property type="evidence" value="ECO:0007669"/>
    <property type="project" value="TreeGrafter"/>
</dbReference>
<dbReference type="PANTHER" id="PTHR28288">
    <property type="entry name" value="PROTEASE B INHIBITOR 2"/>
    <property type="match status" value="1"/>
</dbReference>
<dbReference type="GeneID" id="30029430"/>
<protein>
    <recommendedName>
        <fullName evidence="2">Inhibitor I9 domain-containing protein</fullName>
    </recommendedName>
</protein>
<evidence type="ECO:0000313" key="3">
    <source>
        <dbReference type="EMBL" id="OBA24234.1"/>
    </source>
</evidence>
<dbReference type="InterPro" id="IPR052471">
    <property type="entry name" value="PBI_I9"/>
</dbReference>
<gene>
    <name evidence="3" type="ORF">METBIDRAFT_34250</name>
</gene>
<reference evidence="3 4" key="1">
    <citation type="submission" date="2016-05" db="EMBL/GenBank/DDBJ databases">
        <title>Comparative genomics of biotechnologically important yeasts.</title>
        <authorList>
            <consortium name="DOE Joint Genome Institute"/>
            <person name="Riley R."/>
            <person name="Haridas S."/>
            <person name="Wolfe K.H."/>
            <person name="Lopes M.R."/>
            <person name="Hittinger C.T."/>
            <person name="Goker M."/>
            <person name="Salamov A."/>
            <person name="Wisecaver J."/>
            <person name="Long T.M."/>
            <person name="Aerts A.L."/>
            <person name="Barry K."/>
            <person name="Choi C."/>
            <person name="Clum A."/>
            <person name="Coughlan A.Y."/>
            <person name="Deshpande S."/>
            <person name="Douglass A.P."/>
            <person name="Hanson S.J."/>
            <person name="Klenk H.-P."/>
            <person name="LaButti K."/>
            <person name="Lapidus A."/>
            <person name="Lindquist E."/>
            <person name="Lipzen A."/>
            <person name="Meier-kolthoff J.P."/>
            <person name="Ohm R.A."/>
            <person name="Otillar R.P."/>
            <person name="Pangilinan J."/>
            <person name="Peng Y."/>
            <person name="Rokas A."/>
            <person name="Rosa C.A."/>
            <person name="Scheuner C."/>
            <person name="Sibirny A.A."/>
            <person name="Slot J.C."/>
            <person name="Stielow J.B."/>
            <person name="Sun H."/>
            <person name="Kurtzman C.P."/>
            <person name="Blackwell M."/>
            <person name="Grigoriev I.V."/>
            <person name="Jeffries T.W."/>
        </authorList>
    </citation>
    <scope>NUCLEOTIDE SEQUENCE [LARGE SCALE GENOMIC DNA]</scope>
    <source>
        <strain evidence="3 4">NRRL YB-4993</strain>
    </source>
</reference>
<dbReference type="STRING" id="869754.A0A1A0HJA0"/>
<dbReference type="Pfam" id="PF05922">
    <property type="entry name" value="Inhibitor_I9"/>
    <property type="match status" value="1"/>
</dbReference>